<reference evidence="1" key="1">
    <citation type="submission" date="2015-07" db="EMBL/GenBank/DDBJ databases">
        <title>MeaNS - Measles Nucleotide Surveillance Program.</title>
        <authorList>
            <person name="Tran T."/>
            <person name="Druce J."/>
        </authorList>
    </citation>
    <scope>NUCLEOTIDE SEQUENCE</scope>
    <source>
        <strain evidence="1">UCB-OBI-ISO-001</strain>
        <tissue evidence="1">Gonad</tissue>
    </source>
</reference>
<dbReference type="AlphaFoldDB" id="A0A0L8IIY4"/>
<evidence type="ECO:0000313" key="1">
    <source>
        <dbReference type="EMBL" id="KOG01079.1"/>
    </source>
</evidence>
<proteinExistence type="predicted"/>
<name>A0A0L8IIY4_OCTBM</name>
<organism evidence="1">
    <name type="scientific">Octopus bimaculoides</name>
    <name type="common">California two-spotted octopus</name>
    <dbReference type="NCBI Taxonomy" id="37653"/>
    <lineage>
        <taxon>Eukaryota</taxon>
        <taxon>Metazoa</taxon>
        <taxon>Spiralia</taxon>
        <taxon>Lophotrochozoa</taxon>
        <taxon>Mollusca</taxon>
        <taxon>Cephalopoda</taxon>
        <taxon>Coleoidea</taxon>
        <taxon>Octopodiformes</taxon>
        <taxon>Octopoda</taxon>
        <taxon>Incirrata</taxon>
        <taxon>Octopodidae</taxon>
        <taxon>Octopus</taxon>
    </lineage>
</organism>
<dbReference type="EMBL" id="KQ415665">
    <property type="protein sequence ID" value="KOG01079.1"/>
    <property type="molecule type" value="Genomic_DNA"/>
</dbReference>
<protein>
    <submittedName>
        <fullName evidence="1">Uncharacterized protein</fullName>
    </submittedName>
</protein>
<gene>
    <name evidence="1" type="ORF">OCBIM_22001565mg</name>
</gene>
<feature type="non-terminal residue" evidence="1">
    <location>
        <position position="1"/>
    </location>
</feature>
<accession>A0A0L8IIY4</accession>
<sequence length="71" mass="8293">YLPIYLPSYPATYLATRLPSHQDQQLPIYLKSHLVTCPPPYITSAVPLKCRSLFQTYNCHIHTYDMFSVFK</sequence>